<dbReference type="Proteomes" id="UP000485058">
    <property type="component" value="Unassembled WGS sequence"/>
</dbReference>
<reference evidence="1 2" key="1">
    <citation type="submission" date="2020-02" db="EMBL/GenBank/DDBJ databases">
        <title>Draft genome sequence of Haematococcus lacustris strain NIES-144.</title>
        <authorList>
            <person name="Morimoto D."/>
            <person name="Nakagawa S."/>
            <person name="Yoshida T."/>
            <person name="Sawayama S."/>
        </authorList>
    </citation>
    <scope>NUCLEOTIDE SEQUENCE [LARGE SCALE GENOMIC DNA]</scope>
    <source>
        <strain evidence="1 2">NIES-144</strain>
    </source>
</reference>
<dbReference type="AlphaFoldDB" id="A0A699YS59"/>
<gene>
    <name evidence="1" type="ORF">HaLaN_07734</name>
</gene>
<protein>
    <submittedName>
        <fullName evidence="1">Uncharacterized protein</fullName>
    </submittedName>
</protein>
<proteinExistence type="predicted"/>
<sequence>MQATWRVELDAAALTPGLAVVEVQSGRTLSNFKACLVVDDPGVLAEVQVGGSLVPVSCSGQQRRLAVKLDKQHQGCLRMRG</sequence>
<accession>A0A699YS59</accession>
<comment type="caution">
    <text evidence="1">The sequence shown here is derived from an EMBL/GenBank/DDBJ whole genome shotgun (WGS) entry which is preliminary data.</text>
</comment>
<dbReference type="EMBL" id="BLLF01000469">
    <property type="protein sequence ID" value="GFH12105.1"/>
    <property type="molecule type" value="Genomic_DNA"/>
</dbReference>
<name>A0A699YS59_HAELA</name>
<organism evidence="1 2">
    <name type="scientific">Haematococcus lacustris</name>
    <name type="common">Green alga</name>
    <name type="synonym">Haematococcus pluvialis</name>
    <dbReference type="NCBI Taxonomy" id="44745"/>
    <lineage>
        <taxon>Eukaryota</taxon>
        <taxon>Viridiplantae</taxon>
        <taxon>Chlorophyta</taxon>
        <taxon>core chlorophytes</taxon>
        <taxon>Chlorophyceae</taxon>
        <taxon>CS clade</taxon>
        <taxon>Chlamydomonadales</taxon>
        <taxon>Haematococcaceae</taxon>
        <taxon>Haematococcus</taxon>
    </lineage>
</organism>
<evidence type="ECO:0000313" key="1">
    <source>
        <dbReference type="EMBL" id="GFH12105.1"/>
    </source>
</evidence>
<keyword evidence="2" id="KW-1185">Reference proteome</keyword>
<evidence type="ECO:0000313" key="2">
    <source>
        <dbReference type="Proteomes" id="UP000485058"/>
    </source>
</evidence>